<evidence type="ECO:0000256" key="1">
    <source>
        <dbReference type="SAM" id="MobiDB-lite"/>
    </source>
</evidence>
<evidence type="ECO:0000313" key="2">
    <source>
        <dbReference type="EMBL" id="RKT74648.1"/>
    </source>
</evidence>
<protein>
    <submittedName>
        <fullName evidence="2">Uncharacterized protein</fullName>
    </submittedName>
</protein>
<name>A0A495XSK2_9PSEU</name>
<keyword evidence="3" id="KW-1185">Reference proteome</keyword>
<feature type="region of interest" description="Disordered" evidence="1">
    <location>
        <begin position="1"/>
        <end position="41"/>
    </location>
</feature>
<organism evidence="2 3">
    <name type="scientific">Saccharothrix variisporea</name>
    <dbReference type="NCBI Taxonomy" id="543527"/>
    <lineage>
        <taxon>Bacteria</taxon>
        <taxon>Bacillati</taxon>
        <taxon>Actinomycetota</taxon>
        <taxon>Actinomycetes</taxon>
        <taxon>Pseudonocardiales</taxon>
        <taxon>Pseudonocardiaceae</taxon>
        <taxon>Saccharothrix</taxon>
    </lineage>
</organism>
<evidence type="ECO:0000313" key="3">
    <source>
        <dbReference type="Proteomes" id="UP000272729"/>
    </source>
</evidence>
<comment type="caution">
    <text evidence="2">The sequence shown here is derived from an EMBL/GenBank/DDBJ whole genome shotgun (WGS) entry which is preliminary data.</text>
</comment>
<proteinExistence type="predicted"/>
<accession>A0A495XSK2</accession>
<dbReference type="Proteomes" id="UP000272729">
    <property type="component" value="Unassembled WGS sequence"/>
</dbReference>
<dbReference type="EMBL" id="RBXR01000001">
    <property type="protein sequence ID" value="RKT74648.1"/>
    <property type="molecule type" value="Genomic_DNA"/>
</dbReference>
<feature type="compositionally biased region" description="Low complexity" evidence="1">
    <location>
        <begin position="14"/>
        <end position="23"/>
    </location>
</feature>
<reference evidence="2 3" key="1">
    <citation type="submission" date="2018-10" db="EMBL/GenBank/DDBJ databases">
        <title>Sequencing the genomes of 1000 actinobacteria strains.</title>
        <authorList>
            <person name="Klenk H.-P."/>
        </authorList>
    </citation>
    <scope>NUCLEOTIDE SEQUENCE [LARGE SCALE GENOMIC DNA]</scope>
    <source>
        <strain evidence="2 3">DSM 43911</strain>
    </source>
</reference>
<gene>
    <name evidence="2" type="ORF">DFJ66_8015</name>
</gene>
<dbReference type="AlphaFoldDB" id="A0A495XSK2"/>
<sequence>MNPHNTCRGSVPCSASSTSASRSPRAKARRGWFRGAPSVSPYSQTWSAWALGWAWIQAQKLFARLAVTRVAQLPVTPW</sequence>